<dbReference type="InterPro" id="IPR015590">
    <property type="entry name" value="Aldehyde_DH_dom"/>
</dbReference>
<dbReference type="InterPro" id="IPR016161">
    <property type="entry name" value="Ald_DH/histidinol_DH"/>
</dbReference>
<keyword evidence="1" id="KW-0560">Oxidoreductase</keyword>
<dbReference type="RefSeq" id="WP_182802497.1">
    <property type="nucleotide sequence ID" value="NZ_CP060007.1"/>
</dbReference>
<dbReference type="InterPro" id="IPR016162">
    <property type="entry name" value="Ald_DH_N"/>
</dbReference>
<keyword evidence="2" id="KW-0175">Coiled coil</keyword>
<reference evidence="5" key="1">
    <citation type="submission" date="2020-08" db="EMBL/GenBank/DDBJ databases">
        <title>Lacibacter sp. S13-6-6 genome sequencing.</title>
        <authorList>
            <person name="Jin L."/>
        </authorList>
    </citation>
    <scope>NUCLEOTIDE SEQUENCE [LARGE SCALE GENOMIC DNA]</scope>
    <source>
        <strain evidence="5">S13-6-6</strain>
    </source>
</reference>
<dbReference type="AlphaFoldDB" id="A0A7G5XFI2"/>
<feature type="domain" description="Aldehyde dehydrogenase" evidence="3">
    <location>
        <begin position="15"/>
        <end position="476"/>
    </location>
</feature>
<dbReference type="PANTHER" id="PTHR43353">
    <property type="entry name" value="SUCCINATE-SEMIALDEHYDE DEHYDROGENASE, MITOCHONDRIAL"/>
    <property type="match status" value="1"/>
</dbReference>
<dbReference type="InterPro" id="IPR044151">
    <property type="entry name" value="ALDH_KGSADH"/>
</dbReference>
<evidence type="ECO:0000256" key="2">
    <source>
        <dbReference type="SAM" id="Coils"/>
    </source>
</evidence>
<dbReference type="EMBL" id="CP060007">
    <property type="protein sequence ID" value="QNA44235.1"/>
    <property type="molecule type" value="Genomic_DNA"/>
</dbReference>
<dbReference type="CDD" id="cd07129">
    <property type="entry name" value="ALDH_KGSADH"/>
    <property type="match status" value="1"/>
</dbReference>
<dbReference type="InterPro" id="IPR050740">
    <property type="entry name" value="Aldehyde_DH_Superfamily"/>
</dbReference>
<dbReference type="KEGG" id="lacs:H4075_19530"/>
<dbReference type="Proteomes" id="UP000515344">
    <property type="component" value="Chromosome"/>
</dbReference>
<evidence type="ECO:0000313" key="5">
    <source>
        <dbReference type="Proteomes" id="UP000515344"/>
    </source>
</evidence>
<protein>
    <submittedName>
        <fullName evidence="4">Aldehyde dehydrogenase (NADP(+))</fullName>
    </submittedName>
</protein>
<gene>
    <name evidence="4" type="ORF">H4075_19530</name>
</gene>
<proteinExistence type="predicted"/>
<dbReference type="Gene3D" id="3.40.605.10">
    <property type="entry name" value="Aldehyde Dehydrogenase, Chain A, domain 1"/>
    <property type="match status" value="1"/>
</dbReference>
<organism evidence="4 5">
    <name type="scientific">Lacibacter sediminis</name>
    <dbReference type="NCBI Taxonomy" id="2760713"/>
    <lineage>
        <taxon>Bacteria</taxon>
        <taxon>Pseudomonadati</taxon>
        <taxon>Bacteroidota</taxon>
        <taxon>Chitinophagia</taxon>
        <taxon>Chitinophagales</taxon>
        <taxon>Chitinophagaceae</taxon>
        <taxon>Lacibacter</taxon>
    </lineage>
</organism>
<dbReference type="Pfam" id="PF00171">
    <property type="entry name" value="Aldedh"/>
    <property type="match status" value="1"/>
</dbReference>
<dbReference type="GO" id="GO:0016620">
    <property type="term" value="F:oxidoreductase activity, acting on the aldehyde or oxo group of donors, NAD or NADP as acceptor"/>
    <property type="evidence" value="ECO:0007669"/>
    <property type="project" value="InterPro"/>
</dbReference>
<keyword evidence="5" id="KW-1185">Reference proteome</keyword>
<evidence type="ECO:0000256" key="1">
    <source>
        <dbReference type="ARBA" id="ARBA00023002"/>
    </source>
</evidence>
<evidence type="ECO:0000259" key="3">
    <source>
        <dbReference type="Pfam" id="PF00171"/>
    </source>
</evidence>
<name>A0A7G5XFI2_9BACT</name>
<evidence type="ECO:0000313" key="4">
    <source>
        <dbReference type="EMBL" id="QNA44235.1"/>
    </source>
</evidence>
<dbReference type="InterPro" id="IPR016163">
    <property type="entry name" value="Ald_DH_C"/>
</dbReference>
<sequence>MIKEKQIIGYQFSDEGSETFFSYNPATSLNNEYAFSKAASAEVDKAVEKAAAAFQQYYKKSGEEKAVFLETIAAEIINAGDTLITVCSSETGLPQARIEGERGRTVNQLKMFAALLREGSWVDARIETAIPDRIPLPKPDIRYMHIAIGTVVVFGASNFPLAFSVAGGDTASALAAGCPVIVKAHSAHPATSAIVGKAIQTAARKTNMPDGVFSLLYGDGTTTGIQLVKHPHVKAVGFTGSYRAGKALYDAAVSRPEPIPVYAEMGSSNPVFILPNAMKEKGAAIAAAYSGSVTMGVGQFCTNPGILFYHANEDDSFKNNLKTEFEKTNAGVMLTPLMFKSYKEAVKQHLQVNGVEQLAVGAITTNNNGNNIATPVLFSTNSETFKNSPSLSEEIFGPASITVTTAGKNEMLEIATKLSGHLTATIHGTEDELDDYKELINILEQKVGRLVINGFPTGVEVCSAMVHGGPFPSTTDSKSTSVGTAAIYRFTRPVCYQNMPDSLLPLELKNKNTLMIWRLINGERTNKDLN</sequence>
<dbReference type="Gene3D" id="3.40.309.10">
    <property type="entry name" value="Aldehyde Dehydrogenase, Chain A, domain 2"/>
    <property type="match status" value="1"/>
</dbReference>
<accession>A0A7G5XFI2</accession>
<feature type="coiled-coil region" evidence="2">
    <location>
        <begin position="426"/>
        <end position="453"/>
    </location>
</feature>
<dbReference type="PANTHER" id="PTHR43353:SF3">
    <property type="entry name" value="ALDEHYDE DEHYDROGENASE-RELATED"/>
    <property type="match status" value="1"/>
</dbReference>
<dbReference type="SUPFAM" id="SSF53720">
    <property type="entry name" value="ALDH-like"/>
    <property type="match status" value="1"/>
</dbReference>